<feature type="compositionally biased region" description="Gly residues" evidence="8">
    <location>
        <begin position="705"/>
        <end position="721"/>
    </location>
</feature>
<feature type="compositionally biased region" description="Basic residues" evidence="8">
    <location>
        <begin position="489"/>
        <end position="500"/>
    </location>
</feature>
<keyword evidence="3" id="KW-0217">Developmental protein</keyword>
<evidence type="ECO:0000256" key="8">
    <source>
        <dbReference type="SAM" id="MobiDB-lite"/>
    </source>
</evidence>
<keyword evidence="10" id="KW-1185">Reference proteome</keyword>
<feature type="compositionally biased region" description="Basic residues" evidence="8">
    <location>
        <begin position="561"/>
        <end position="581"/>
    </location>
</feature>
<dbReference type="EMBL" id="CM014095">
    <property type="protein sequence ID" value="TKS87278.1"/>
    <property type="molecule type" value="Genomic_DNA"/>
</dbReference>
<keyword evidence="4" id="KW-0963">Cytoplasm</keyword>
<feature type="compositionally biased region" description="Low complexity" evidence="8">
    <location>
        <begin position="139"/>
        <end position="155"/>
    </location>
</feature>
<feature type="region of interest" description="Disordered" evidence="8">
    <location>
        <begin position="684"/>
        <end position="729"/>
    </location>
</feature>
<feature type="compositionally biased region" description="Basic and acidic residues" evidence="8">
    <location>
        <begin position="7"/>
        <end position="29"/>
    </location>
</feature>
<proteinExistence type="inferred from homology"/>
<comment type="subcellular location">
    <subcellularLocation>
        <location evidence="1">Cytoplasm</location>
    </subcellularLocation>
</comment>
<dbReference type="Pfam" id="PF15268">
    <property type="entry name" value="Dapper"/>
    <property type="match status" value="2"/>
</dbReference>
<organism evidence="9 10">
    <name type="scientific">Collichthys lucidus</name>
    <name type="common">Big head croaker</name>
    <name type="synonym">Sciaena lucida</name>
    <dbReference type="NCBI Taxonomy" id="240159"/>
    <lineage>
        <taxon>Eukaryota</taxon>
        <taxon>Metazoa</taxon>
        <taxon>Chordata</taxon>
        <taxon>Craniata</taxon>
        <taxon>Vertebrata</taxon>
        <taxon>Euteleostomi</taxon>
        <taxon>Actinopterygii</taxon>
        <taxon>Neopterygii</taxon>
        <taxon>Teleostei</taxon>
        <taxon>Neoteleostei</taxon>
        <taxon>Acanthomorphata</taxon>
        <taxon>Eupercaria</taxon>
        <taxon>Sciaenidae</taxon>
        <taxon>Collichthys</taxon>
    </lineage>
</organism>
<dbReference type="GO" id="GO:0046329">
    <property type="term" value="P:negative regulation of JNK cascade"/>
    <property type="evidence" value="ECO:0007669"/>
    <property type="project" value="TreeGrafter"/>
</dbReference>
<dbReference type="AlphaFoldDB" id="A0A4U5VGN3"/>
<dbReference type="PANTHER" id="PTHR15919:SF12">
    <property type="entry name" value="DAPPER HOMOLOG 1"/>
    <property type="match status" value="1"/>
</dbReference>
<sequence length="766" mass="83273">MPLSAASRRDTDGCCSRDRAASDPEAAERLRSVRERLEATVSGLAELDYLRERQEVLVRAALQEEERRTEAELSSEEKLLEENILLLRKQLNCLRRRDASLVGQLQELDRQISDLRLDTEVSHDQLEADSRPSSGFYELSDSPSLSNSSNSVFSDSDGRLPSADELASCLDWDGLVGGLCDDSSSSGTVRHTLSAPHPPILDLVSSCDVLSKYHCDLVAQNGSNVYLYPSPLHAVAVQSPAFLQMLGHRGPCRDEARVDGLRQEPSPPSGSVSAPLVPQSSSWSVPSSSSQTPSQRHLDSYIYSLLQCRAQPIRTGRPRTSISTDPSKSILRQAGLCARQVSGSGLGTLRGSELKPSLAEGAVSSSPQRRRSVDRKSEEQETPSSLNTDPSSAGANTNRLLPSTDLTSYSPDQDLLTSPQAVKTPKNNLKPPTDRGQDEAGGGGGSHMVNLPAQQQNAKLRKNVKTVEVKTTTIMSQGSEQSTSERRGARSQHRSSSKKSRLLEDGGPVHIKVSKRTAGGGGVHVGSSSRIKRFPASNPKGRVLDKHTASTSSSVRSGASRYHRRGNHNSGNQHHHSQHQHLGRDQVVVVAKPKYKRSDYQRFRAIVEIPCDEAFRRSRQRQRQRQELLSRSVAYGHCDGPMSSPYSYVAGSDSEYSAECASLFHSTIMDTSEDDRSNYTTNCFGDSESGEEEYVEESAADTEESGGGGAGTGGTGRGRGQLGSRVTGQEVTPAQVKTFVKIKASHNLKRKILRFRSGSLKLMTTV</sequence>
<evidence type="ECO:0000256" key="4">
    <source>
        <dbReference type="ARBA" id="ARBA00022490"/>
    </source>
</evidence>
<evidence type="ECO:0000256" key="2">
    <source>
        <dbReference type="ARBA" id="ARBA00010807"/>
    </source>
</evidence>
<feature type="compositionally biased region" description="Acidic residues" evidence="8">
    <location>
        <begin position="688"/>
        <end position="704"/>
    </location>
</feature>
<evidence type="ECO:0000256" key="1">
    <source>
        <dbReference type="ARBA" id="ARBA00004496"/>
    </source>
</evidence>
<accession>A0A4U5VGN3</accession>
<feature type="compositionally biased region" description="Low complexity" evidence="8">
    <location>
        <begin position="278"/>
        <end position="295"/>
    </location>
</feature>
<dbReference type="OrthoDB" id="9448112at2759"/>
<feature type="coiled-coil region" evidence="7">
    <location>
        <begin position="59"/>
        <end position="97"/>
    </location>
</feature>
<feature type="region of interest" description="Disordered" evidence="8">
    <location>
        <begin position="344"/>
        <end position="585"/>
    </location>
</feature>
<evidence type="ECO:0000313" key="10">
    <source>
        <dbReference type="Proteomes" id="UP000298787"/>
    </source>
</evidence>
<feature type="compositionally biased region" description="Polar residues" evidence="8">
    <location>
        <begin position="382"/>
        <end position="427"/>
    </location>
</feature>
<comment type="similarity">
    <text evidence="2">Belongs to the dapper family.</text>
</comment>
<dbReference type="Proteomes" id="UP000298787">
    <property type="component" value="Chromosome 18"/>
</dbReference>
<dbReference type="GO" id="GO:0005737">
    <property type="term" value="C:cytoplasm"/>
    <property type="evidence" value="ECO:0007669"/>
    <property type="project" value="UniProtKB-SubCell"/>
</dbReference>
<reference evidence="9 10" key="1">
    <citation type="submission" date="2019-01" db="EMBL/GenBank/DDBJ databases">
        <title>Genome Assembly of Collichthys lucidus.</title>
        <authorList>
            <person name="Cai M."/>
            <person name="Xiao S."/>
        </authorList>
    </citation>
    <scope>NUCLEOTIDE SEQUENCE [LARGE SCALE GENOMIC DNA]</scope>
    <source>
        <strain evidence="9">JT15FE1705JMU</strain>
        <tissue evidence="9">Muscle</tissue>
    </source>
</reference>
<keyword evidence="5" id="KW-0879">Wnt signaling pathway</keyword>
<dbReference type="GO" id="GO:0090090">
    <property type="term" value="P:negative regulation of canonical Wnt signaling pathway"/>
    <property type="evidence" value="ECO:0007669"/>
    <property type="project" value="TreeGrafter"/>
</dbReference>
<dbReference type="STRING" id="240159.A0A4U5VGN3"/>
<feature type="region of interest" description="Disordered" evidence="8">
    <location>
        <begin position="258"/>
        <end position="295"/>
    </location>
</feature>
<dbReference type="GO" id="GO:0016055">
    <property type="term" value="P:Wnt signaling pathway"/>
    <property type="evidence" value="ECO:0007669"/>
    <property type="project" value="UniProtKB-KW"/>
</dbReference>
<name>A0A4U5VGN3_COLLU</name>
<evidence type="ECO:0000256" key="7">
    <source>
        <dbReference type="SAM" id="Coils"/>
    </source>
</evidence>
<dbReference type="InterPro" id="IPR024843">
    <property type="entry name" value="Dapper"/>
</dbReference>
<keyword evidence="6 7" id="KW-0175">Coiled coil</keyword>
<dbReference type="GO" id="GO:2000095">
    <property type="term" value="P:regulation of Wnt signaling pathway, planar cell polarity pathway"/>
    <property type="evidence" value="ECO:0007669"/>
    <property type="project" value="TreeGrafter"/>
</dbReference>
<feature type="compositionally biased region" description="Low complexity" evidence="8">
    <location>
        <begin position="549"/>
        <end position="560"/>
    </location>
</feature>
<evidence type="ECO:0000313" key="9">
    <source>
        <dbReference type="EMBL" id="TKS87278.1"/>
    </source>
</evidence>
<gene>
    <name evidence="9" type="ORF">D9C73_021402</name>
</gene>
<evidence type="ECO:0000256" key="6">
    <source>
        <dbReference type="ARBA" id="ARBA00023054"/>
    </source>
</evidence>
<dbReference type="PANTHER" id="PTHR15919">
    <property type="entry name" value="DAPPER-RELATED"/>
    <property type="match status" value="1"/>
</dbReference>
<feature type="region of interest" description="Disordered" evidence="8">
    <location>
        <begin position="123"/>
        <end position="157"/>
    </location>
</feature>
<evidence type="ECO:0000256" key="5">
    <source>
        <dbReference type="ARBA" id="ARBA00022687"/>
    </source>
</evidence>
<protein>
    <submittedName>
        <fullName evidence="9">Dapper-like protein 1</fullName>
    </submittedName>
</protein>
<evidence type="ECO:0000256" key="3">
    <source>
        <dbReference type="ARBA" id="ARBA00022473"/>
    </source>
</evidence>
<feature type="region of interest" description="Disordered" evidence="8">
    <location>
        <begin position="1"/>
        <end position="29"/>
    </location>
</feature>